<keyword evidence="4" id="KW-0862">Zinc</keyword>
<dbReference type="SUPFAM" id="SSF57850">
    <property type="entry name" value="RING/U-box"/>
    <property type="match status" value="1"/>
</dbReference>
<evidence type="ECO:0000256" key="7">
    <source>
        <dbReference type="SAM" id="Coils"/>
    </source>
</evidence>
<dbReference type="Pfam" id="PF00643">
    <property type="entry name" value="zf-B_box"/>
    <property type="match status" value="1"/>
</dbReference>
<evidence type="ECO:0000256" key="5">
    <source>
        <dbReference type="ARBA" id="ARBA00022859"/>
    </source>
</evidence>
<feature type="coiled-coil region" evidence="7">
    <location>
        <begin position="334"/>
        <end position="412"/>
    </location>
</feature>
<dbReference type="SMART" id="SM00449">
    <property type="entry name" value="SPRY"/>
    <property type="match status" value="1"/>
</dbReference>
<dbReference type="InterPro" id="IPR051051">
    <property type="entry name" value="E3_ubiq-ligase_TRIM/RNF"/>
</dbReference>
<dbReference type="PANTHER" id="PTHR25465:SF35">
    <property type="entry name" value="E3 UBIQUITIN_ISG15 LIGASE TRIM25-RELATED"/>
    <property type="match status" value="1"/>
</dbReference>
<dbReference type="CDD" id="cd19756">
    <property type="entry name" value="Bbox2"/>
    <property type="match status" value="1"/>
</dbReference>
<keyword evidence="7" id="KW-0175">Coiled coil</keyword>
<dbReference type="Pfam" id="PF13765">
    <property type="entry name" value="PRY"/>
    <property type="match status" value="1"/>
</dbReference>
<dbReference type="PANTHER" id="PTHR25465">
    <property type="entry name" value="B-BOX DOMAIN CONTAINING"/>
    <property type="match status" value="1"/>
</dbReference>
<feature type="compositionally biased region" description="Basic and acidic residues" evidence="8">
    <location>
        <begin position="182"/>
        <end position="193"/>
    </location>
</feature>
<dbReference type="PROSITE" id="PS50119">
    <property type="entry name" value="ZF_BBOX"/>
    <property type="match status" value="1"/>
</dbReference>
<dbReference type="InterPro" id="IPR001870">
    <property type="entry name" value="B30.2/SPRY"/>
</dbReference>
<feature type="domain" description="RING-type" evidence="9">
    <location>
        <begin position="15"/>
        <end position="57"/>
    </location>
</feature>
<dbReference type="InterPro" id="IPR043136">
    <property type="entry name" value="B30.2/SPRY_sf"/>
</dbReference>
<dbReference type="AlphaFoldDB" id="A0AAY4CCF7"/>
<keyword evidence="1" id="KW-0399">Innate immunity</keyword>
<dbReference type="Gene3D" id="3.30.40.10">
    <property type="entry name" value="Zinc/RING finger domain, C3HC4 (zinc finger)"/>
    <property type="match status" value="1"/>
</dbReference>
<reference evidence="12" key="2">
    <citation type="submission" date="2025-08" db="UniProtKB">
        <authorList>
            <consortium name="Ensembl"/>
        </authorList>
    </citation>
    <scope>IDENTIFICATION</scope>
</reference>
<dbReference type="InterPro" id="IPR003877">
    <property type="entry name" value="SPRY_dom"/>
</dbReference>
<evidence type="ECO:0000256" key="8">
    <source>
        <dbReference type="SAM" id="MobiDB-lite"/>
    </source>
</evidence>
<reference evidence="12" key="3">
    <citation type="submission" date="2025-09" db="UniProtKB">
        <authorList>
            <consortium name="Ensembl"/>
        </authorList>
    </citation>
    <scope>IDENTIFICATION</scope>
</reference>
<dbReference type="Gene3D" id="3.30.160.60">
    <property type="entry name" value="Classic Zinc Finger"/>
    <property type="match status" value="1"/>
</dbReference>
<accession>A0AAY4CCF7</accession>
<dbReference type="Proteomes" id="UP000694580">
    <property type="component" value="Chromosome 7"/>
</dbReference>
<dbReference type="Gene3D" id="4.10.830.40">
    <property type="match status" value="1"/>
</dbReference>
<keyword evidence="2" id="KW-0479">Metal-binding</keyword>
<keyword evidence="5" id="KW-0391">Immunity</keyword>
<proteinExistence type="predicted"/>
<evidence type="ECO:0000256" key="1">
    <source>
        <dbReference type="ARBA" id="ARBA00022588"/>
    </source>
</evidence>
<dbReference type="PROSITE" id="PS50089">
    <property type="entry name" value="ZF_RING_2"/>
    <property type="match status" value="1"/>
</dbReference>
<feature type="compositionally biased region" description="Polar residues" evidence="8">
    <location>
        <begin position="109"/>
        <end position="129"/>
    </location>
</feature>
<dbReference type="GO" id="GO:0008270">
    <property type="term" value="F:zinc ion binding"/>
    <property type="evidence" value="ECO:0007669"/>
    <property type="project" value="UniProtKB-KW"/>
</dbReference>
<evidence type="ECO:0000256" key="3">
    <source>
        <dbReference type="ARBA" id="ARBA00022771"/>
    </source>
</evidence>
<dbReference type="SUPFAM" id="SSF49899">
    <property type="entry name" value="Concanavalin A-like lectins/glucanases"/>
    <property type="match status" value="1"/>
</dbReference>
<dbReference type="InterPro" id="IPR006574">
    <property type="entry name" value="PRY"/>
</dbReference>
<evidence type="ECO:0000256" key="4">
    <source>
        <dbReference type="ARBA" id="ARBA00022833"/>
    </source>
</evidence>
<dbReference type="PRINTS" id="PR01407">
    <property type="entry name" value="BUTYPHLNCDUF"/>
</dbReference>
<gene>
    <name evidence="12" type="primary">si:dkey-29p10.4</name>
</gene>
<dbReference type="InterPro" id="IPR013083">
    <property type="entry name" value="Znf_RING/FYVE/PHD"/>
</dbReference>
<dbReference type="GO" id="GO:0005737">
    <property type="term" value="C:cytoplasm"/>
    <property type="evidence" value="ECO:0007669"/>
    <property type="project" value="UniProtKB-ARBA"/>
</dbReference>
<sequence>MGASMDVPASVKSQCPLCHGDCRDPATLRCRHRFCKACIGEVWSCSPSGPFYCPECRQEYRTLSDAEWTSAPPAATGWKKKLSSYGSPSSLLGKRAASSSGPHPGGHRLSSSPSRNGTFNVEDSSSDSENPPRKKAPFTTAASSGNLSASPLEGTSMRCTDPARDQPGTSVNEQQNPPEKMTTSEEGIREMSPERTSPYKVHQKSPDRPTPERPPATKVPTPHLNEESVPDLSSHAVSSLCTIRCHYCPSQRNVSAVKTCLVCGASMCPEHLQVHLESPVFQSHPLVPAVEDMSPWRCQEHQEMNRIYCRQCQVCVCTVCTVIGCHRDHTCISIKDAEKELREKMKEEMKKLQNYEKAVKTRTSELQEKRLSYLEVLEEARSNIRMQYQRIREALEQEEQQALRCVDQEEARTLMGVEEQIGQLESSLTSVQGSMDKFTGLADGTGALRAQDQAFIMEYRNIVQNVSTMSNPVEDLDPPQEVDHARLACLRDWTVTRLDSVIISLPHRDPFRLLYGITPSMDPDTAHTKLVLSRENRQVTFSETPQPYPELESRFTSFPQVLASSPLQGGCWYWEVEVPADEGRWKVGVCSGQIGRRGQKDTCRLGFNPFSWCLLSEGKGKIEALYDKESAAVCVDSSALRRVGLLLDFEEGCLSFFSVAEGGALTLLYSYQHTFHQPLYPALAASKTQLTICDIFERDSSE</sequence>
<dbReference type="GeneTree" id="ENSGT00940000154294"/>
<evidence type="ECO:0000259" key="9">
    <source>
        <dbReference type="PROSITE" id="PS50089"/>
    </source>
</evidence>
<name>A0AAY4CCF7_9TELE</name>
<evidence type="ECO:0000259" key="10">
    <source>
        <dbReference type="PROSITE" id="PS50119"/>
    </source>
</evidence>
<dbReference type="Ensembl" id="ENSDCDT00010037638.1">
    <property type="protein sequence ID" value="ENSDCDP00010030281.1"/>
    <property type="gene ID" value="ENSDCDG00010019455.1"/>
</dbReference>
<dbReference type="PROSITE" id="PS50188">
    <property type="entry name" value="B302_SPRY"/>
    <property type="match status" value="1"/>
</dbReference>
<dbReference type="SMART" id="SM00184">
    <property type="entry name" value="RING"/>
    <property type="match status" value="1"/>
</dbReference>
<keyword evidence="13" id="KW-1185">Reference proteome</keyword>
<feature type="compositionally biased region" description="Polar residues" evidence="8">
    <location>
        <begin position="167"/>
        <end position="177"/>
    </location>
</feature>
<dbReference type="SMART" id="SM00589">
    <property type="entry name" value="PRY"/>
    <property type="match status" value="1"/>
</dbReference>
<evidence type="ECO:0000256" key="6">
    <source>
        <dbReference type="PROSITE-ProRule" id="PRU00024"/>
    </source>
</evidence>
<protein>
    <submittedName>
        <fullName evidence="12">Uncharacterized protein</fullName>
    </submittedName>
</protein>
<evidence type="ECO:0000259" key="11">
    <source>
        <dbReference type="PROSITE" id="PS50188"/>
    </source>
</evidence>
<feature type="domain" description="B box-type" evidence="10">
    <location>
        <begin position="293"/>
        <end position="334"/>
    </location>
</feature>
<dbReference type="PROSITE" id="PS00518">
    <property type="entry name" value="ZF_RING_1"/>
    <property type="match status" value="1"/>
</dbReference>
<dbReference type="Pfam" id="PF00622">
    <property type="entry name" value="SPRY"/>
    <property type="match status" value="1"/>
</dbReference>
<feature type="region of interest" description="Disordered" evidence="8">
    <location>
        <begin position="89"/>
        <end position="229"/>
    </location>
</feature>
<dbReference type="InterPro" id="IPR017907">
    <property type="entry name" value="Znf_RING_CS"/>
</dbReference>
<feature type="compositionally biased region" description="Polar residues" evidence="8">
    <location>
        <begin position="140"/>
        <end position="149"/>
    </location>
</feature>
<evidence type="ECO:0000313" key="12">
    <source>
        <dbReference type="Ensembl" id="ENSDCDP00010030281.1"/>
    </source>
</evidence>
<dbReference type="InterPro" id="IPR000315">
    <property type="entry name" value="Znf_B-box"/>
</dbReference>
<dbReference type="InterPro" id="IPR003879">
    <property type="entry name" value="Butyrophylin_SPRY"/>
</dbReference>
<organism evidence="12 13">
    <name type="scientific">Denticeps clupeoides</name>
    <name type="common">denticle herring</name>
    <dbReference type="NCBI Taxonomy" id="299321"/>
    <lineage>
        <taxon>Eukaryota</taxon>
        <taxon>Metazoa</taxon>
        <taxon>Chordata</taxon>
        <taxon>Craniata</taxon>
        <taxon>Vertebrata</taxon>
        <taxon>Euteleostomi</taxon>
        <taxon>Actinopterygii</taxon>
        <taxon>Neopterygii</taxon>
        <taxon>Teleostei</taxon>
        <taxon>Clupei</taxon>
        <taxon>Clupeiformes</taxon>
        <taxon>Denticipitoidei</taxon>
        <taxon>Denticipitidae</taxon>
        <taxon>Denticeps</taxon>
    </lineage>
</organism>
<reference evidence="12 13" key="1">
    <citation type="submission" date="2020-06" db="EMBL/GenBank/DDBJ databases">
        <authorList>
            <consortium name="Wellcome Sanger Institute Data Sharing"/>
        </authorList>
    </citation>
    <scope>NUCLEOTIDE SEQUENCE [LARGE SCALE GENOMIC DNA]</scope>
</reference>
<evidence type="ECO:0000313" key="13">
    <source>
        <dbReference type="Proteomes" id="UP000694580"/>
    </source>
</evidence>
<keyword evidence="3 6" id="KW-0863">Zinc-finger</keyword>
<feature type="domain" description="B30.2/SPRY" evidence="11">
    <location>
        <begin position="499"/>
        <end position="701"/>
    </location>
</feature>
<dbReference type="InterPro" id="IPR001841">
    <property type="entry name" value="Znf_RING"/>
</dbReference>
<dbReference type="Gene3D" id="2.60.120.920">
    <property type="match status" value="1"/>
</dbReference>
<dbReference type="SUPFAM" id="SSF57845">
    <property type="entry name" value="B-box zinc-binding domain"/>
    <property type="match status" value="1"/>
</dbReference>
<evidence type="ECO:0000256" key="2">
    <source>
        <dbReference type="ARBA" id="ARBA00022723"/>
    </source>
</evidence>
<dbReference type="SMART" id="SM00336">
    <property type="entry name" value="BBOX"/>
    <property type="match status" value="1"/>
</dbReference>
<dbReference type="GO" id="GO:0045087">
    <property type="term" value="P:innate immune response"/>
    <property type="evidence" value="ECO:0007669"/>
    <property type="project" value="UniProtKB-KW"/>
</dbReference>
<dbReference type="InterPro" id="IPR013320">
    <property type="entry name" value="ConA-like_dom_sf"/>
</dbReference>